<dbReference type="PANTHER" id="PTHR12630:SF1">
    <property type="entry name" value="GLUCOSIDASE 2 SUBUNIT BETA"/>
    <property type="match status" value="1"/>
</dbReference>
<evidence type="ECO:0000256" key="2">
    <source>
        <dbReference type="ARBA" id="ARBA00022729"/>
    </source>
</evidence>
<dbReference type="InterPro" id="IPR044865">
    <property type="entry name" value="MRH_dom"/>
</dbReference>
<dbReference type="GeneID" id="80917302"/>
<evidence type="ECO:0000313" key="8">
    <source>
        <dbReference type="Proteomes" id="UP001161438"/>
    </source>
</evidence>
<dbReference type="Proteomes" id="UP001161438">
    <property type="component" value="Chromosome 4"/>
</dbReference>
<feature type="domain" description="MRH" evidence="6">
    <location>
        <begin position="531"/>
        <end position="694"/>
    </location>
</feature>
<evidence type="ECO:0000313" key="7">
    <source>
        <dbReference type="EMBL" id="CAI4038091.1"/>
    </source>
</evidence>
<sequence>MVSASLLFLLIIGQSPLVVSLQQTRGYKPGHIVGVSREKQHLYDSNESDLTKWHCLDHEDIVLDLSQINDGICDCPDGSDEPGTAACEEDIFQSVAKQSSKVNKYFYCANENFIPRYIRKSEVTDGICDCCDCSDELLSDYKLIDVGSNCSQLKKEFDDMVSTELLRYREGKKVLNGLEKKYGIQEDTIVRDGSIEEDKQRVSNEITLLSNRLEKDRVKLDEARRIYFDQLENQDPILYRFEQLNRLSLASEIVNSFVTVSMVSKCYGSILGILNRLSEAYTPSLNDKVVNDNIKKFKKTKRRAEKAKIIADSTIDDEQSENLFSYFTEEIPQLFLKRESEQSLRYVLGKSNFVQALIEGKINYTNDILEYIKEYSAIMDDISKNYNVNFQDAGVKSAVDSYNNYLDEYGESIESGPIHPSENLLKLLNEVTTFVNENVPKILPPDITEPKQGTNNDHMAPFGGLRTKLSGILSKLNLFSFREDLVSLEKQFRFYEMEVKNLDLELQLKKARKEILDDSRNEGNNATAGKLTELLELMGSQSYSLEDLLDNYSYTIRFQHPMIEGTIYQSENKIAGKKVLIGRFKTLGFNAELNMNKYMEHLKLTYSEESDLTSHLAGRQGDDDKSQHYIFGNLNELNNGLVLEYENGEQCWNGPRRSATVFVRCSNTFKIRSVHEVTKCNYIFDVTGPLGCNKTFEYEPPKFNLGE</sequence>
<dbReference type="Pfam" id="PF13015">
    <property type="entry name" value="PRKCSH_1"/>
    <property type="match status" value="1"/>
</dbReference>
<organism evidence="7 8">
    <name type="scientific">Saccharomyces mikatae IFO 1815</name>
    <dbReference type="NCBI Taxonomy" id="226126"/>
    <lineage>
        <taxon>Eukaryota</taxon>
        <taxon>Fungi</taxon>
        <taxon>Dikarya</taxon>
        <taxon>Ascomycota</taxon>
        <taxon>Saccharomycotina</taxon>
        <taxon>Saccharomycetes</taxon>
        <taxon>Saccharomycetales</taxon>
        <taxon>Saccharomycetaceae</taxon>
        <taxon>Saccharomyces</taxon>
    </lineage>
</organism>
<protein>
    <recommendedName>
        <fullName evidence="1">Glucosidase 2 subunit beta</fullName>
    </recommendedName>
</protein>
<evidence type="ECO:0000259" key="6">
    <source>
        <dbReference type="PROSITE" id="PS51914"/>
    </source>
</evidence>
<evidence type="ECO:0000256" key="3">
    <source>
        <dbReference type="ARBA" id="ARBA00022824"/>
    </source>
</evidence>
<dbReference type="InterPro" id="IPR036607">
    <property type="entry name" value="PRKCSH"/>
</dbReference>
<dbReference type="Pfam" id="PF12999">
    <property type="entry name" value="PRKCSH-like"/>
    <property type="match status" value="1"/>
</dbReference>
<dbReference type="GO" id="GO:0017177">
    <property type="term" value="C:glucosidase II complex"/>
    <property type="evidence" value="ECO:0007669"/>
    <property type="project" value="TreeGrafter"/>
</dbReference>
<name>A0AA35IYB1_SACMI</name>
<dbReference type="GO" id="GO:0006491">
    <property type="term" value="P:N-glycan processing"/>
    <property type="evidence" value="ECO:0007669"/>
    <property type="project" value="TreeGrafter"/>
</dbReference>
<keyword evidence="2 5" id="KW-0732">Signal</keyword>
<dbReference type="EMBL" id="OX365760">
    <property type="protein sequence ID" value="CAI4038091.1"/>
    <property type="molecule type" value="Genomic_DNA"/>
</dbReference>
<dbReference type="InterPro" id="IPR009011">
    <property type="entry name" value="Man6P_isomerase_rcpt-bd_dom_sf"/>
</dbReference>
<evidence type="ECO:0000256" key="1">
    <source>
        <dbReference type="ARBA" id="ARBA00022387"/>
    </source>
</evidence>
<accession>A0AA35IYB1</accession>
<proteinExistence type="predicted"/>
<evidence type="ECO:0000256" key="4">
    <source>
        <dbReference type="ARBA" id="ARBA00023157"/>
    </source>
</evidence>
<dbReference type="RefSeq" id="XP_056081206.1">
    <property type="nucleotide sequence ID" value="XM_056221413.1"/>
</dbReference>
<gene>
    <name evidence="7" type="primary">SMKI04G4310</name>
    <name evidence="7" type="ORF">SMKI_04G4310</name>
</gene>
<feature type="chain" id="PRO_5041228143" description="Glucosidase 2 subunit beta" evidence="5">
    <location>
        <begin position="21"/>
        <end position="707"/>
    </location>
</feature>
<dbReference type="InterPro" id="IPR039794">
    <property type="entry name" value="Gtb1-like"/>
</dbReference>
<dbReference type="InterPro" id="IPR028146">
    <property type="entry name" value="PRKCSH_N"/>
</dbReference>
<keyword evidence="3" id="KW-0256">Endoplasmic reticulum</keyword>
<reference evidence="7" key="1">
    <citation type="submission" date="2022-10" db="EMBL/GenBank/DDBJ databases">
        <authorList>
            <person name="Byrne P K."/>
        </authorList>
    </citation>
    <scope>NUCLEOTIDE SEQUENCE</scope>
    <source>
        <strain evidence="7">IFO1815</strain>
    </source>
</reference>
<keyword evidence="8" id="KW-1185">Reference proteome</keyword>
<keyword evidence="4" id="KW-1015">Disulfide bond</keyword>
<dbReference type="Gene3D" id="2.70.130.10">
    <property type="entry name" value="Mannose-6-phosphate receptor binding domain"/>
    <property type="match status" value="1"/>
</dbReference>
<feature type="signal peptide" evidence="5">
    <location>
        <begin position="1"/>
        <end position="20"/>
    </location>
</feature>
<dbReference type="SUPFAM" id="SSF50911">
    <property type="entry name" value="Mannose 6-phosphate receptor domain"/>
    <property type="match status" value="1"/>
</dbReference>
<evidence type="ECO:0000256" key="5">
    <source>
        <dbReference type="SAM" id="SignalP"/>
    </source>
</evidence>
<dbReference type="PROSITE" id="PS51914">
    <property type="entry name" value="MRH"/>
    <property type="match status" value="1"/>
</dbReference>
<dbReference type="PANTHER" id="PTHR12630">
    <property type="entry name" value="N-LINKED OLIGOSACCHARIDE PROCESSING"/>
    <property type="match status" value="1"/>
</dbReference>
<dbReference type="AlphaFoldDB" id="A0AA35IYB1"/>